<gene>
    <name evidence="1" type="ORF">C1280_21725</name>
</gene>
<accession>A0A2Z3H6X8</accession>
<dbReference type="EMBL" id="CP025958">
    <property type="protein sequence ID" value="AWM39346.1"/>
    <property type="molecule type" value="Genomic_DNA"/>
</dbReference>
<evidence type="ECO:0000313" key="2">
    <source>
        <dbReference type="Proteomes" id="UP000245802"/>
    </source>
</evidence>
<dbReference type="PANTHER" id="PTHR37463">
    <property type="entry name" value="GSL3115 PROTEIN"/>
    <property type="match status" value="1"/>
</dbReference>
<dbReference type="Pfam" id="PF10013">
    <property type="entry name" value="DUF2256"/>
    <property type="match status" value="1"/>
</dbReference>
<reference evidence="1 2" key="1">
    <citation type="submission" date="2018-01" db="EMBL/GenBank/DDBJ databases">
        <title>G. obscuriglobus.</title>
        <authorList>
            <person name="Franke J."/>
            <person name="Blomberg W."/>
            <person name="Selmecki A."/>
        </authorList>
    </citation>
    <scope>NUCLEOTIDE SEQUENCE [LARGE SCALE GENOMIC DNA]</scope>
    <source>
        <strain evidence="1 2">DSM 5831</strain>
    </source>
</reference>
<protein>
    <submittedName>
        <fullName evidence="1">DUF2256 domain-containing protein</fullName>
    </submittedName>
</protein>
<sequence>MPSAAVARKKENLPSKTCAVCGRPFTWRKKWERCWDHVRYCSEACRAGRAKRVAQSSQ</sequence>
<evidence type="ECO:0000313" key="1">
    <source>
        <dbReference type="EMBL" id="AWM39346.1"/>
    </source>
</evidence>
<dbReference type="Proteomes" id="UP000245802">
    <property type="component" value="Chromosome"/>
</dbReference>
<dbReference type="OrthoDB" id="27194at2"/>
<dbReference type="RefSeq" id="WP_071529341.1">
    <property type="nucleotide sequence ID" value="NZ_CP025958.1"/>
</dbReference>
<dbReference type="AlphaFoldDB" id="A0A2Z3H6X8"/>
<name>A0A2Z3H6X8_9BACT</name>
<dbReference type="PANTHER" id="PTHR37463:SF1">
    <property type="entry name" value="DUF2256 DOMAIN-CONTAINING PROTEIN"/>
    <property type="match status" value="1"/>
</dbReference>
<keyword evidence="2" id="KW-1185">Reference proteome</keyword>
<organism evidence="1 2">
    <name type="scientific">Gemmata obscuriglobus</name>
    <dbReference type="NCBI Taxonomy" id="114"/>
    <lineage>
        <taxon>Bacteria</taxon>
        <taxon>Pseudomonadati</taxon>
        <taxon>Planctomycetota</taxon>
        <taxon>Planctomycetia</taxon>
        <taxon>Gemmatales</taxon>
        <taxon>Gemmataceae</taxon>
        <taxon>Gemmata</taxon>
    </lineage>
</organism>
<dbReference type="KEGG" id="gog:C1280_21725"/>
<dbReference type="InterPro" id="IPR017136">
    <property type="entry name" value="UCP037205"/>
</dbReference>
<proteinExistence type="predicted"/>